<dbReference type="Proteomes" id="UP000295560">
    <property type="component" value="Unassembled WGS sequence"/>
</dbReference>
<organism evidence="3 4">
    <name type="scientific">Pseudonocardia endophytica</name>
    <dbReference type="NCBI Taxonomy" id="401976"/>
    <lineage>
        <taxon>Bacteria</taxon>
        <taxon>Bacillati</taxon>
        <taxon>Actinomycetota</taxon>
        <taxon>Actinomycetes</taxon>
        <taxon>Pseudonocardiales</taxon>
        <taxon>Pseudonocardiaceae</taxon>
        <taxon>Pseudonocardia</taxon>
    </lineage>
</organism>
<name>A0A4R1HU87_PSEEN</name>
<evidence type="ECO:0000256" key="1">
    <source>
        <dbReference type="ARBA" id="ARBA00006432"/>
    </source>
</evidence>
<dbReference type="InterPro" id="IPR020845">
    <property type="entry name" value="AMP-binding_CS"/>
</dbReference>
<dbReference type="Pfam" id="PF00501">
    <property type="entry name" value="AMP-binding"/>
    <property type="match status" value="1"/>
</dbReference>
<dbReference type="Gene3D" id="3.40.50.12780">
    <property type="entry name" value="N-terminal domain of ligase-like"/>
    <property type="match status" value="1"/>
</dbReference>
<comment type="caution">
    <text evidence="3">The sequence shown here is derived from an EMBL/GenBank/DDBJ whole genome shotgun (WGS) entry which is preliminary data.</text>
</comment>
<dbReference type="PROSITE" id="PS00455">
    <property type="entry name" value="AMP_BINDING"/>
    <property type="match status" value="1"/>
</dbReference>
<feature type="domain" description="AMP-dependent synthetase/ligase" evidence="2">
    <location>
        <begin position="48"/>
        <end position="428"/>
    </location>
</feature>
<evidence type="ECO:0000313" key="3">
    <source>
        <dbReference type="EMBL" id="TCK26247.1"/>
    </source>
</evidence>
<reference evidence="3 4" key="1">
    <citation type="submission" date="2019-03" db="EMBL/GenBank/DDBJ databases">
        <title>Sequencing the genomes of 1000 actinobacteria strains.</title>
        <authorList>
            <person name="Klenk H.-P."/>
        </authorList>
    </citation>
    <scope>NUCLEOTIDE SEQUENCE [LARGE SCALE GENOMIC DNA]</scope>
    <source>
        <strain evidence="3 4">DSM 44969</strain>
    </source>
</reference>
<comment type="similarity">
    <text evidence="1">Belongs to the ATP-dependent AMP-binding enzyme family.</text>
</comment>
<dbReference type="InterPro" id="IPR000873">
    <property type="entry name" value="AMP-dep_synth/lig_dom"/>
</dbReference>
<gene>
    <name evidence="3" type="ORF">EV378_2076</name>
</gene>
<dbReference type="GO" id="GO:0031956">
    <property type="term" value="F:medium-chain fatty acid-CoA ligase activity"/>
    <property type="evidence" value="ECO:0007669"/>
    <property type="project" value="TreeGrafter"/>
</dbReference>
<dbReference type="RefSeq" id="WP_165922226.1">
    <property type="nucleotide sequence ID" value="NZ_SMFZ01000001.1"/>
</dbReference>
<keyword evidence="4" id="KW-1185">Reference proteome</keyword>
<dbReference type="InterPro" id="IPR042099">
    <property type="entry name" value="ANL_N_sf"/>
</dbReference>
<evidence type="ECO:0000259" key="2">
    <source>
        <dbReference type="Pfam" id="PF00501"/>
    </source>
</evidence>
<dbReference type="AlphaFoldDB" id="A0A4R1HU87"/>
<sequence>MTSPSPPITSPTFAPPQIAAEHHDDGTIILSSTTTVGPHHDHLAHTLRAHAERIPDTVLLSVPDGRQRRELTYGQAREQADSAGQRLLDLGAGPARPVMLLSGNGREHLVLTLACYTAGIPAVPVSVAYSLSSADHHQLRAMVELVRPGVVFADDGDAYGPAIDAVLDAAAETPTIVTARRPFRVGPTFGELVATVPGPELGRAYAGLSGDTIAKILFTSGSTGVPKGVLTTQRMLSSNQQMMRQVWPFLAEEPPVLVDWLPWSHTFGGSHNVNMVLTNGGTLHIDAGRPAPGLFEHTVDALRTIAPTVYVNVPAGYAMLVPYLERDAAFARQFFSRLRLLFYAAAALPQTLWDRLERLVERHAPRPVPFTSSWGTTETAPAATSAHWTGARCGCIGVPLPGVTLKLVPDSGKREIRIAGPTITPGYLDRPDATAVAFDEDGFYRTGDAVVFVDENDPNQGLMFDGRIAEDFKLATGTWVSVATVRGNLISAARVLTDAVIAGHDRSEVTALAWVNQAEARALCDTDNDVPIDHPVLRAHLERVLADLATHAGSAGRIERLLLCSEPPDLDAGEITDKGYINQRVVLERRSSDVEDLYAGEAGPRVIHRDAVRR</sequence>
<protein>
    <submittedName>
        <fullName evidence="3">Trans-feruloyl-CoA synthase</fullName>
    </submittedName>
</protein>
<proteinExistence type="inferred from homology"/>
<dbReference type="GO" id="GO:0006631">
    <property type="term" value="P:fatty acid metabolic process"/>
    <property type="evidence" value="ECO:0007669"/>
    <property type="project" value="TreeGrafter"/>
</dbReference>
<evidence type="ECO:0000313" key="4">
    <source>
        <dbReference type="Proteomes" id="UP000295560"/>
    </source>
</evidence>
<dbReference type="EMBL" id="SMFZ01000001">
    <property type="protein sequence ID" value="TCK26247.1"/>
    <property type="molecule type" value="Genomic_DNA"/>
</dbReference>
<dbReference type="PANTHER" id="PTHR43201">
    <property type="entry name" value="ACYL-COA SYNTHETASE"/>
    <property type="match status" value="1"/>
</dbReference>
<dbReference type="SUPFAM" id="SSF56801">
    <property type="entry name" value="Acetyl-CoA synthetase-like"/>
    <property type="match status" value="1"/>
</dbReference>
<dbReference type="PANTHER" id="PTHR43201:SF8">
    <property type="entry name" value="ACYL-COA SYNTHETASE FAMILY MEMBER 3"/>
    <property type="match status" value="1"/>
</dbReference>
<accession>A0A4R1HU87</accession>